<evidence type="ECO:0000313" key="6">
    <source>
        <dbReference type="Proteomes" id="UP000824366"/>
    </source>
</evidence>
<keyword evidence="5" id="KW-0456">Lyase</keyword>
<name>A0ABM7MQK9_9BURK</name>
<dbReference type="InterPro" id="IPR015813">
    <property type="entry name" value="Pyrv/PenolPyrv_kinase-like_dom"/>
</dbReference>
<proteinExistence type="predicted"/>
<dbReference type="InterPro" id="IPR040442">
    <property type="entry name" value="Pyrv_kinase-like_dom_sf"/>
</dbReference>
<comment type="cofactor">
    <cofactor evidence="1">
        <name>Mg(2+)</name>
        <dbReference type="ChEBI" id="CHEBI:18420"/>
    </cofactor>
</comment>
<organism evidence="5 6">
    <name type="scientific">Rhodoferax lithotrophicus</name>
    <dbReference type="NCBI Taxonomy" id="2798804"/>
    <lineage>
        <taxon>Bacteria</taxon>
        <taxon>Pseudomonadati</taxon>
        <taxon>Pseudomonadota</taxon>
        <taxon>Betaproteobacteria</taxon>
        <taxon>Burkholderiales</taxon>
        <taxon>Comamonadaceae</taxon>
        <taxon>Rhodoferax</taxon>
    </lineage>
</organism>
<evidence type="ECO:0000259" key="4">
    <source>
        <dbReference type="Pfam" id="PF03328"/>
    </source>
</evidence>
<accession>A0ABM7MQK9</accession>
<dbReference type="InterPro" id="IPR005000">
    <property type="entry name" value="Aldolase/citrate-lyase_domain"/>
</dbReference>
<dbReference type="PIRSF" id="PIRSF015582">
    <property type="entry name" value="Cit_lyase_B"/>
    <property type="match status" value="1"/>
</dbReference>
<dbReference type="GO" id="GO:0016829">
    <property type="term" value="F:lyase activity"/>
    <property type="evidence" value="ECO:0007669"/>
    <property type="project" value="UniProtKB-KW"/>
</dbReference>
<dbReference type="SUPFAM" id="SSF51621">
    <property type="entry name" value="Phosphoenolpyruvate/pyruvate domain"/>
    <property type="match status" value="1"/>
</dbReference>
<evidence type="ECO:0000313" key="5">
    <source>
        <dbReference type="EMBL" id="BCO28565.1"/>
    </source>
</evidence>
<dbReference type="InterPro" id="IPR011206">
    <property type="entry name" value="Citrate_lyase_beta/mcl1/mcl2"/>
</dbReference>
<dbReference type="Gene3D" id="6.10.140.960">
    <property type="match status" value="1"/>
</dbReference>
<sequence>MTHPRDILLGAAMAAPLPVCDHYCGVEARMEKSLVMQAELSEEFGACVFDVTLDCEDGAPVGAEKDHALMVLALLNKAQLAIKNVANEGLSRVAVRVHPVEHPAFEQDVEIIVGGAAQALCHVMIPKVDSVADVERALQSVDRAAQYAHRKEPLPIHVLIESPAAVQNVAAIVSHPRVQSASFGLMDFVSAHGGLIPASAMGISAQSLPGDLDQFSHPLVVRAKLEVAAACHAFGKVASHCVVTEFKNTDALETAARRASSAFGFGRMWSIHPDQIRPILKAFAPNEVEVERASRIVCSAFKADWAPISVDGVLHDRASYRFFWQILVRAHQTAKLHHEDPAQQFFRS</sequence>
<dbReference type="EMBL" id="AP024238">
    <property type="protein sequence ID" value="BCO28565.1"/>
    <property type="molecule type" value="Genomic_DNA"/>
</dbReference>
<keyword evidence="2" id="KW-0479">Metal-binding</keyword>
<dbReference type="PANTHER" id="PTHR11105:SF0">
    <property type="entry name" value="CITRAMALYL-COA LYASE, MITOCHONDRIAL"/>
    <property type="match status" value="1"/>
</dbReference>
<keyword evidence="6" id="KW-1185">Reference proteome</keyword>
<evidence type="ECO:0000256" key="3">
    <source>
        <dbReference type="ARBA" id="ARBA00022842"/>
    </source>
</evidence>
<dbReference type="RefSeq" id="WP_223904508.1">
    <property type="nucleotide sequence ID" value="NZ_AP024238.1"/>
</dbReference>
<dbReference type="PANTHER" id="PTHR11105">
    <property type="entry name" value="CITRATE LYASE SUBUNIT BETA-RELATED"/>
    <property type="match status" value="1"/>
</dbReference>
<keyword evidence="3" id="KW-0460">Magnesium</keyword>
<dbReference type="InterPro" id="IPR040186">
    <property type="entry name" value="Citramalyl-CoA_lyase"/>
</dbReference>
<dbReference type="Proteomes" id="UP000824366">
    <property type="component" value="Chromosome"/>
</dbReference>
<evidence type="ECO:0000256" key="2">
    <source>
        <dbReference type="ARBA" id="ARBA00022723"/>
    </source>
</evidence>
<dbReference type="Pfam" id="PF03328">
    <property type="entry name" value="HpcH_HpaI"/>
    <property type="match status" value="1"/>
</dbReference>
<dbReference type="Gene3D" id="3.20.20.60">
    <property type="entry name" value="Phosphoenolpyruvate-binding domains"/>
    <property type="match status" value="1"/>
</dbReference>
<protein>
    <submittedName>
        <fullName evidence="5">Similar to citrate lyase beta chain, 10</fullName>
    </submittedName>
</protein>
<feature type="domain" description="HpcH/HpaI aldolase/citrate lyase" evidence="4">
    <location>
        <begin position="49"/>
        <end position="271"/>
    </location>
</feature>
<evidence type="ECO:0000256" key="1">
    <source>
        <dbReference type="ARBA" id="ARBA00001946"/>
    </source>
</evidence>
<gene>
    <name evidence="5" type="ORF">MIZ03_3474</name>
</gene>
<reference evidence="5 6" key="1">
    <citation type="journal article" date="2021" name="Microbiol. Spectr.">
        <title>A Single Bacterium Capable of Oxidation and Reduction of Iron at Circumneutral pH.</title>
        <authorList>
            <person name="Kato S."/>
            <person name="Ohkuma M."/>
        </authorList>
    </citation>
    <scope>NUCLEOTIDE SEQUENCE [LARGE SCALE GENOMIC DNA]</scope>
    <source>
        <strain evidence="5 6">MIZ03</strain>
    </source>
</reference>